<keyword evidence="13" id="KW-0694">RNA-binding</keyword>
<keyword evidence="7" id="KW-0479">Metal-binding</keyword>
<keyword evidence="6" id="KW-0540">Nuclease</keyword>
<feature type="region of interest" description="Disordered" evidence="22">
    <location>
        <begin position="767"/>
        <end position="828"/>
    </location>
</feature>
<dbReference type="GO" id="GO:0032196">
    <property type="term" value="P:transposition"/>
    <property type="evidence" value="ECO:0007669"/>
    <property type="project" value="UniProtKB-KW"/>
</dbReference>
<feature type="compositionally biased region" description="Basic and acidic residues" evidence="22">
    <location>
        <begin position="250"/>
        <end position="270"/>
    </location>
</feature>
<keyword evidence="17" id="KW-0917">Virion maturation</keyword>
<proteinExistence type="predicted"/>
<keyword evidence="16" id="KW-0808">Transferase</keyword>
<dbReference type="Pfam" id="PF07727">
    <property type="entry name" value="RVT_2"/>
    <property type="match status" value="1"/>
</dbReference>
<keyword evidence="9" id="KW-0255">Endonuclease</keyword>
<reference evidence="24 25" key="1">
    <citation type="journal article" date="2017" name="Mol. Ecol.">
        <title>Comparative and population genomic landscape of Phellinus noxius: A hypervariable fungus causing root rot in trees.</title>
        <authorList>
            <person name="Chung C.L."/>
            <person name="Lee T.J."/>
            <person name="Akiba M."/>
            <person name="Lee H.H."/>
            <person name="Kuo T.H."/>
            <person name="Liu D."/>
            <person name="Ke H.M."/>
            <person name="Yokoi T."/>
            <person name="Roa M.B."/>
            <person name="Lu M.J."/>
            <person name="Chang Y.Y."/>
            <person name="Ann P.J."/>
            <person name="Tsai J.N."/>
            <person name="Chen C.Y."/>
            <person name="Tzean S.S."/>
            <person name="Ota Y."/>
            <person name="Hattori T."/>
            <person name="Sahashi N."/>
            <person name="Liou R.F."/>
            <person name="Kikuchi T."/>
            <person name="Tsai I.J."/>
        </authorList>
    </citation>
    <scope>NUCLEOTIDE SEQUENCE [LARGE SCALE GENOMIC DNA]</scope>
    <source>
        <strain evidence="24 25">FFPRI411160</strain>
    </source>
</reference>
<dbReference type="OrthoDB" id="3227225at2759"/>
<keyword evidence="18" id="KW-0233">DNA recombination</keyword>
<keyword evidence="25" id="KW-1185">Reference proteome</keyword>
<evidence type="ECO:0000256" key="16">
    <source>
        <dbReference type="ARBA" id="ARBA00022932"/>
    </source>
</evidence>
<dbReference type="Pfam" id="PF25597">
    <property type="entry name" value="SH3_retrovirus"/>
    <property type="match status" value="1"/>
</dbReference>
<dbReference type="InterPro" id="IPR025724">
    <property type="entry name" value="GAG-pre-integrase_dom"/>
</dbReference>
<dbReference type="STRING" id="2282107.A0A286U8X7"/>
<evidence type="ECO:0000256" key="3">
    <source>
        <dbReference type="ARBA" id="ARBA00022612"/>
    </source>
</evidence>
<evidence type="ECO:0000256" key="4">
    <source>
        <dbReference type="ARBA" id="ARBA00022670"/>
    </source>
</evidence>
<dbReference type="GO" id="GO:0046872">
    <property type="term" value="F:metal ion binding"/>
    <property type="evidence" value="ECO:0007669"/>
    <property type="project" value="UniProtKB-KW"/>
</dbReference>
<dbReference type="InterPro" id="IPR039537">
    <property type="entry name" value="Retrotran_Ty1/copia-like"/>
</dbReference>
<feature type="region of interest" description="Disordered" evidence="22">
    <location>
        <begin position="849"/>
        <end position="877"/>
    </location>
</feature>
<keyword evidence="8" id="KW-0547">Nucleotide-binding</keyword>
<feature type="compositionally biased region" description="Low complexity" evidence="22">
    <location>
        <begin position="782"/>
        <end position="793"/>
    </location>
</feature>
<name>A0A286U8X7_9AGAM</name>
<feature type="compositionally biased region" description="Polar residues" evidence="22">
    <location>
        <begin position="767"/>
        <end position="781"/>
    </location>
</feature>
<comment type="catalytic activity">
    <reaction evidence="21">
        <text>DNA(n) + a 2'-deoxyribonucleoside 5'-triphosphate = DNA(n+1) + diphosphate</text>
        <dbReference type="Rhea" id="RHEA:22508"/>
        <dbReference type="Rhea" id="RHEA-COMP:17339"/>
        <dbReference type="Rhea" id="RHEA-COMP:17340"/>
        <dbReference type="ChEBI" id="CHEBI:33019"/>
        <dbReference type="ChEBI" id="CHEBI:61560"/>
        <dbReference type="ChEBI" id="CHEBI:173112"/>
        <dbReference type="EC" id="2.7.7.7"/>
    </reaction>
</comment>
<dbReference type="Gene3D" id="3.30.420.10">
    <property type="entry name" value="Ribonuclease H-like superfamily/Ribonuclease H"/>
    <property type="match status" value="1"/>
</dbReference>
<evidence type="ECO:0000259" key="23">
    <source>
        <dbReference type="PROSITE" id="PS50994"/>
    </source>
</evidence>
<dbReference type="EMBL" id="NBII01000009">
    <property type="protein sequence ID" value="PAV16010.1"/>
    <property type="molecule type" value="Genomic_DNA"/>
</dbReference>
<keyword evidence="16" id="KW-0239">DNA-directed DNA polymerase</keyword>
<feature type="compositionally biased region" description="Acidic residues" evidence="22">
    <location>
        <begin position="865"/>
        <end position="877"/>
    </location>
</feature>
<gene>
    <name evidence="24" type="ORF">PNOK_0886800</name>
</gene>
<keyword evidence="14" id="KW-0229">DNA integration</keyword>
<evidence type="ECO:0000256" key="13">
    <source>
        <dbReference type="ARBA" id="ARBA00022884"/>
    </source>
</evidence>
<dbReference type="GO" id="GO:0003887">
    <property type="term" value="F:DNA-directed DNA polymerase activity"/>
    <property type="evidence" value="ECO:0007669"/>
    <property type="project" value="UniProtKB-KW"/>
</dbReference>
<feature type="compositionally biased region" description="Low complexity" evidence="22">
    <location>
        <begin position="801"/>
        <end position="814"/>
    </location>
</feature>
<dbReference type="InterPro" id="IPR036397">
    <property type="entry name" value="RNaseH_sf"/>
</dbReference>
<dbReference type="CDD" id="cd09272">
    <property type="entry name" value="RNase_HI_RT_Ty1"/>
    <property type="match status" value="1"/>
</dbReference>
<evidence type="ECO:0000256" key="2">
    <source>
        <dbReference type="ARBA" id="ARBA00022578"/>
    </source>
</evidence>
<keyword evidence="10" id="KW-0378">Hydrolase</keyword>
<dbReference type="GO" id="GO:0006310">
    <property type="term" value="P:DNA recombination"/>
    <property type="evidence" value="ECO:0007669"/>
    <property type="project" value="UniProtKB-KW"/>
</dbReference>
<dbReference type="GO" id="GO:0004519">
    <property type="term" value="F:endonuclease activity"/>
    <property type="evidence" value="ECO:0007669"/>
    <property type="project" value="UniProtKB-KW"/>
</dbReference>
<accession>A0A286U8X7</accession>
<evidence type="ECO:0000256" key="7">
    <source>
        <dbReference type="ARBA" id="ARBA00022723"/>
    </source>
</evidence>
<dbReference type="GO" id="GO:0008233">
    <property type="term" value="F:peptidase activity"/>
    <property type="evidence" value="ECO:0007669"/>
    <property type="project" value="UniProtKB-KW"/>
</dbReference>
<dbReference type="GO" id="GO:0006508">
    <property type="term" value="P:proteolysis"/>
    <property type="evidence" value="ECO:0007669"/>
    <property type="project" value="UniProtKB-KW"/>
</dbReference>
<dbReference type="Pfam" id="PF22936">
    <property type="entry name" value="Pol_BBD"/>
    <property type="match status" value="1"/>
</dbReference>
<keyword evidence="4" id="KW-0645">Protease</keyword>
<evidence type="ECO:0000256" key="12">
    <source>
        <dbReference type="ARBA" id="ARBA00022842"/>
    </source>
</evidence>
<feature type="region of interest" description="Disordered" evidence="22">
    <location>
        <begin position="248"/>
        <end position="270"/>
    </location>
</feature>
<evidence type="ECO:0000256" key="22">
    <source>
        <dbReference type="SAM" id="MobiDB-lite"/>
    </source>
</evidence>
<dbReference type="SUPFAM" id="SSF53098">
    <property type="entry name" value="Ribonuclease H-like"/>
    <property type="match status" value="1"/>
</dbReference>
<evidence type="ECO:0000313" key="24">
    <source>
        <dbReference type="EMBL" id="PAV16010.1"/>
    </source>
</evidence>
<dbReference type="InterPro" id="IPR012337">
    <property type="entry name" value="RNaseH-like_sf"/>
</dbReference>
<comment type="caution">
    <text evidence="24">The sequence shown here is derived from an EMBL/GenBank/DDBJ whole genome shotgun (WGS) entry which is preliminary data.</text>
</comment>
<evidence type="ECO:0000256" key="15">
    <source>
        <dbReference type="ARBA" id="ARBA00022918"/>
    </source>
</evidence>
<evidence type="ECO:0000256" key="18">
    <source>
        <dbReference type="ARBA" id="ARBA00023172"/>
    </source>
</evidence>
<evidence type="ECO:0000256" key="14">
    <source>
        <dbReference type="ARBA" id="ARBA00022908"/>
    </source>
</evidence>
<dbReference type="GO" id="GO:0003723">
    <property type="term" value="F:RNA binding"/>
    <property type="evidence" value="ECO:0007669"/>
    <property type="project" value="UniProtKB-KW"/>
</dbReference>
<dbReference type="Proteomes" id="UP000217199">
    <property type="component" value="Unassembled WGS sequence"/>
</dbReference>
<evidence type="ECO:0000256" key="20">
    <source>
        <dbReference type="ARBA" id="ARBA00048173"/>
    </source>
</evidence>
<evidence type="ECO:0000256" key="9">
    <source>
        <dbReference type="ARBA" id="ARBA00022759"/>
    </source>
</evidence>
<dbReference type="PROSITE" id="PS50994">
    <property type="entry name" value="INTEGRASE"/>
    <property type="match status" value="1"/>
</dbReference>
<dbReference type="InterPro" id="IPR013103">
    <property type="entry name" value="RVT_2"/>
</dbReference>
<dbReference type="InParanoid" id="A0A286U8X7"/>
<keyword evidence="11" id="KW-0067">ATP-binding</keyword>
<dbReference type="Pfam" id="PF14223">
    <property type="entry name" value="Retrotran_gag_2"/>
    <property type="match status" value="1"/>
</dbReference>
<sequence length="1409" mass="159353">MSSFPKLPDHDKLNSSNYATWRSNTIATARFMNLWRILDGKESTPDKAADLAAYNNYQLRKDQAIALFELTVENEQRIHFTAELSKEQPSAMWTALENAHRQKKPAQCFNAYEKLFSMQKTDDESLTQFAGRIKASLIDIQALRDSGFTLESLDDELASMALLKGLPTEKYSNLRTSLLITTKLSMSDLVQALALKEANTNQSASDLAQRAFAKPINAKTSKASKQCTFCGRNGHELSQCFDMKNASKKRKDELKNNKGKGKQEEAKAVEDATTEFAGNASTSDFTNPHSPLLLSASADWITDIGATCHITPHHHWFATYTPQRTPVKLANDTTIYSVGIGSVKFQAIVNGKRGCLLEFHRVLHVPVLKNNLLSVLHLTKNKEYIVTIIKHKMLFRRQNKTLFTATVNARFTCILDSAVVPMTQYANLAHTVPLDYALWHRRFGHLNLQDIKSIFKQQLVLGAKLNSDTLPDPICEPCLAGKQTRANVPKSVNSRRSGLLELIHSDLHGPLLVQTRIGAYHYWITFIDDASRYWTVAPLKHKSDVFDAFKAFKALAENQLNARIKALHDDKGGEYMSKEWEDLCTISGIKRMHTLRAEPHQNGVAERANRTIKEGITTMLNEAGLPPSFWWDAVSTFTHIHNRSPTSALQNSTPYELWFKKKLDVSYFRVFGCTAYVHIKSDQRKQLESHTHKCVFIEYPSNFKGWRFFNPDTRKEVISNSAVFDERAHSESSKTNVDLHVPGLTESVDPVGESSELYLPELPVIPQISQNPQNAPQTQNIQSTPSTPNQSPHSSPPQRPTTPQTPVTPLQLPSTPAPPTRQLPLRRSTRAKTTLVPFWDVQQQIEHRQNLRSREHTPQPLPESPQDEQASDEQDIEFAETESSGLNFALSAACRTEFLMFEEVYEHVYNATSGFKQSLTQEERLKYGPEPRTWKEMLKRPDAAQWIQAAHEEIQALLQNGTWTAEELPQDGSIERYKARLVAKGFSQRPGFDFDETFSPTAKWAALRTIMALVAIEDLELISANISNAFLNGEIDHEVYMDMPEGSDILGLNKLDAGYVLKLLKALYRLKQAGRQWYKKLDSTLSSMGFNRIKVDHAIWVFKQGDIRIIVPAYVDNLMIATKKHSDAQKILSQLSSHFKLRDLGPTSFILGVQVERDRSKHSLSLSQHQYIVDLLEHYHMSDCKPVDTLIDPNHQLSKEQCPISEKKRIKMYDYPYAQLVGSLMYLAICTRPDISFAVGKLGTKSYKLTYAPDPSQTELFTSYTDADFAEDRSTRRSTSGMVIKVGTGTVKYVAAVTAGQEMIWLRYLLTELGYKFTGPSTLFLDNNSAVQVAKNPEHHGKIKHLDLRLYWLRDQVNLGAIRILYLRTDDMPADLITKALGRIKVKRFTKIIGVKDIEISALTVLQQV</sequence>
<keyword evidence="3" id="KW-1188">Viral release from host cell</keyword>
<dbReference type="PANTHER" id="PTHR42648:SF11">
    <property type="entry name" value="TRANSPOSON TY4-P GAG-POL POLYPROTEIN"/>
    <property type="match status" value="1"/>
</dbReference>
<organism evidence="24 25">
    <name type="scientific">Pyrrhoderma noxium</name>
    <dbReference type="NCBI Taxonomy" id="2282107"/>
    <lineage>
        <taxon>Eukaryota</taxon>
        <taxon>Fungi</taxon>
        <taxon>Dikarya</taxon>
        <taxon>Basidiomycota</taxon>
        <taxon>Agaricomycotina</taxon>
        <taxon>Agaricomycetes</taxon>
        <taxon>Hymenochaetales</taxon>
        <taxon>Hymenochaetaceae</taxon>
        <taxon>Pyrrhoderma</taxon>
    </lineage>
</organism>
<dbReference type="GO" id="GO:0003964">
    <property type="term" value="F:RNA-directed DNA polymerase activity"/>
    <property type="evidence" value="ECO:0007669"/>
    <property type="project" value="UniProtKB-KW"/>
</dbReference>
<dbReference type="PANTHER" id="PTHR42648">
    <property type="entry name" value="TRANSPOSASE, PUTATIVE-RELATED"/>
    <property type="match status" value="1"/>
</dbReference>
<evidence type="ECO:0000256" key="17">
    <source>
        <dbReference type="ARBA" id="ARBA00023113"/>
    </source>
</evidence>
<keyword evidence="12" id="KW-0460">Magnesium</keyword>
<dbReference type="GO" id="GO:0005524">
    <property type="term" value="F:ATP binding"/>
    <property type="evidence" value="ECO:0007669"/>
    <property type="project" value="UniProtKB-KW"/>
</dbReference>
<feature type="region of interest" description="Disordered" evidence="22">
    <location>
        <begin position="725"/>
        <end position="746"/>
    </location>
</feature>
<dbReference type="GO" id="GO:0015074">
    <property type="term" value="P:DNA integration"/>
    <property type="evidence" value="ECO:0007669"/>
    <property type="project" value="UniProtKB-KW"/>
</dbReference>
<dbReference type="Pfam" id="PF13976">
    <property type="entry name" value="gag_pre-integrs"/>
    <property type="match status" value="1"/>
</dbReference>
<dbReference type="InterPro" id="IPR054722">
    <property type="entry name" value="PolX-like_BBD"/>
</dbReference>
<keyword evidence="19" id="KW-0511">Multifunctional enzyme</keyword>
<protein>
    <submittedName>
        <fullName evidence="24">RNA-dependent DNA polymerase</fullName>
    </submittedName>
</protein>
<evidence type="ECO:0000256" key="6">
    <source>
        <dbReference type="ARBA" id="ARBA00022722"/>
    </source>
</evidence>
<keyword evidence="5" id="KW-0548">Nucleotidyltransferase</keyword>
<comment type="catalytic activity">
    <reaction evidence="20">
        <text>DNA(n) + a 2'-deoxyribonucleoside 5'-triphosphate = DNA(n+1) + diphosphate</text>
        <dbReference type="Rhea" id="RHEA:22508"/>
        <dbReference type="Rhea" id="RHEA-COMP:17339"/>
        <dbReference type="Rhea" id="RHEA-COMP:17340"/>
        <dbReference type="ChEBI" id="CHEBI:33019"/>
        <dbReference type="ChEBI" id="CHEBI:61560"/>
        <dbReference type="ChEBI" id="CHEBI:173112"/>
        <dbReference type="EC" id="2.7.7.49"/>
    </reaction>
</comment>
<feature type="domain" description="Integrase catalytic" evidence="23">
    <location>
        <begin position="485"/>
        <end position="662"/>
    </location>
</feature>
<dbReference type="InterPro" id="IPR057670">
    <property type="entry name" value="SH3_retrovirus"/>
</dbReference>
<evidence type="ECO:0000256" key="1">
    <source>
        <dbReference type="ARBA" id="ARBA00002180"/>
    </source>
</evidence>
<evidence type="ECO:0000313" key="25">
    <source>
        <dbReference type="Proteomes" id="UP000217199"/>
    </source>
</evidence>
<evidence type="ECO:0000256" key="8">
    <source>
        <dbReference type="ARBA" id="ARBA00022741"/>
    </source>
</evidence>
<dbReference type="InterPro" id="IPR001584">
    <property type="entry name" value="Integrase_cat-core"/>
</dbReference>
<keyword evidence="15" id="KW-0695">RNA-directed DNA polymerase</keyword>
<evidence type="ECO:0000256" key="19">
    <source>
        <dbReference type="ARBA" id="ARBA00023268"/>
    </source>
</evidence>
<dbReference type="GO" id="GO:0005634">
    <property type="term" value="C:nucleus"/>
    <property type="evidence" value="ECO:0007669"/>
    <property type="project" value="UniProtKB-ARBA"/>
</dbReference>
<evidence type="ECO:0000256" key="10">
    <source>
        <dbReference type="ARBA" id="ARBA00022801"/>
    </source>
</evidence>
<evidence type="ECO:0000256" key="21">
    <source>
        <dbReference type="ARBA" id="ARBA00049244"/>
    </source>
</evidence>
<evidence type="ECO:0000256" key="5">
    <source>
        <dbReference type="ARBA" id="ARBA00022695"/>
    </source>
</evidence>
<comment type="function">
    <text evidence="1">The aspartyl protease (PR) mediates the proteolytic cleavages of the Gag and Gag-Pol polyproteins after assembly of the VLP.</text>
</comment>
<keyword evidence="2" id="KW-0815">Transposition</keyword>
<evidence type="ECO:0000256" key="11">
    <source>
        <dbReference type="ARBA" id="ARBA00022840"/>
    </source>
</evidence>